<sequence length="97" mass="10440">MVALKANVRSPVTRWASIAFGAGVGIGSAYAECSRLFDGSPTKLPLHNVSETASQCDDSTWFRCCLRGRDQAVLDQDLSVCVRDHCSRIVACVHAAL</sequence>
<comment type="function">
    <text evidence="1">Component of the MICOS complex, a large protein complex of the mitochondrial inner membrane that plays crucial roles in the maintenance of crista junctions, inner membrane architecture, and formation of contact sites to the outer membrane.</text>
</comment>
<keyword evidence="5" id="KW-0999">Mitochondrion inner membrane</keyword>
<protein>
    <recommendedName>
        <fullName evidence="11">MICOS complex subunit MIC10</fullName>
    </recommendedName>
</protein>
<dbReference type="GO" id="GO:0061617">
    <property type="term" value="C:MICOS complex"/>
    <property type="evidence" value="ECO:0007669"/>
    <property type="project" value="InterPro"/>
</dbReference>
<evidence type="ECO:0000256" key="7">
    <source>
        <dbReference type="ARBA" id="ARBA00023128"/>
    </source>
</evidence>
<evidence type="ECO:0008006" key="11">
    <source>
        <dbReference type="Google" id="ProtNLM"/>
    </source>
</evidence>
<gene>
    <name evidence="9" type="ORF">AYBTSS11_LOCUS17480</name>
</gene>
<dbReference type="Proteomes" id="UP001189624">
    <property type="component" value="Chromosome 5"/>
</dbReference>
<keyword evidence="7" id="KW-0496">Mitochondrion</keyword>
<evidence type="ECO:0000313" key="9">
    <source>
        <dbReference type="EMBL" id="CAJ1957956.1"/>
    </source>
</evidence>
<evidence type="ECO:0000256" key="3">
    <source>
        <dbReference type="ARBA" id="ARBA00006792"/>
    </source>
</evidence>
<evidence type="ECO:0000256" key="4">
    <source>
        <dbReference type="ARBA" id="ARBA00022692"/>
    </source>
</evidence>
<reference evidence="9" key="1">
    <citation type="submission" date="2023-10" db="EMBL/GenBank/DDBJ databases">
        <authorList>
            <person name="Domelevo Entfellner J.-B."/>
        </authorList>
    </citation>
    <scope>NUCLEOTIDE SEQUENCE</scope>
</reference>
<name>A0AA86SGX6_9FABA</name>
<comment type="similarity">
    <text evidence="3">Belongs to the MICOS complex subunit Mic10 family.</text>
</comment>
<dbReference type="AlphaFoldDB" id="A0AA86SGX6"/>
<dbReference type="PANTHER" id="PTHR21304">
    <property type="entry name" value="MICOS COMPLEX SUBUNIT MIC10"/>
    <property type="match status" value="1"/>
</dbReference>
<comment type="subcellular location">
    <subcellularLocation>
        <location evidence="2">Mitochondrion inner membrane</location>
        <topology evidence="2">Single-pass membrane protein</topology>
    </subcellularLocation>
</comment>
<dbReference type="PANTHER" id="PTHR21304:SF0">
    <property type="entry name" value="MICOS COMPLEX SUBUNIT MIC10"/>
    <property type="match status" value="1"/>
</dbReference>
<organism evidence="9 10">
    <name type="scientific">Sphenostylis stenocarpa</name>
    <dbReference type="NCBI Taxonomy" id="92480"/>
    <lineage>
        <taxon>Eukaryota</taxon>
        <taxon>Viridiplantae</taxon>
        <taxon>Streptophyta</taxon>
        <taxon>Embryophyta</taxon>
        <taxon>Tracheophyta</taxon>
        <taxon>Spermatophyta</taxon>
        <taxon>Magnoliopsida</taxon>
        <taxon>eudicotyledons</taxon>
        <taxon>Gunneridae</taxon>
        <taxon>Pentapetalae</taxon>
        <taxon>rosids</taxon>
        <taxon>fabids</taxon>
        <taxon>Fabales</taxon>
        <taxon>Fabaceae</taxon>
        <taxon>Papilionoideae</taxon>
        <taxon>50 kb inversion clade</taxon>
        <taxon>NPAAA clade</taxon>
        <taxon>indigoferoid/millettioid clade</taxon>
        <taxon>Phaseoleae</taxon>
        <taxon>Sphenostylis</taxon>
    </lineage>
</organism>
<dbReference type="Gramene" id="rna-AYBTSS11_LOCUS17480">
    <property type="protein sequence ID" value="CAJ1957956.1"/>
    <property type="gene ID" value="gene-AYBTSS11_LOCUS17480"/>
</dbReference>
<evidence type="ECO:0000256" key="2">
    <source>
        <dbReference type="ARBA" id="ARBA00004434"/>
    </source>
</evidence>
<evidence type="ECO:0000256" key="8">
    <source>
        <dbReference type="ARBA" id="ARBA00023136"/>
    </source>
</evidence>
<evidence type="ECO:0000313" key="10">
    <source>
        <dbReference type="Proteomes" id="UP001189624"/>
    </source>
</evidence>
<accession>A0AA86SGX6</accession>
<keyword evidence="6" id="KW-1133">Transmembrane helix</keyword>
<evidence type="ECO:0000256" key="1">
    <source>
        <dbReference type="ARBA" id="ARBA00002689"/>
    </source>
</evidence>
<evidence type="ECO:0000256" key="5">
    <source>
        <dbReference type="ARBA" id="ARBA00022792"/>
    </source>
</evidence>
<dbReference type="InterPro" id="IPR007512">
    <property type="entry name" value="Mic10"/>
</dbReference>
<keyword evidence="4" id="KW-0812">Transmembrane</keyword>
<evidence type="ECO:0000256" key="6">
    <source>
        <dbReference type="ARBA" id="ARBA00022989"/>
    </source>
</evidence>
<proteinExistence type="inferred from homology"/>
<dbReference type="Pfam" id="PF04418">
    <property type="entry name" value="DUF543"/>
    <property type="match status" value="1"/>
</dbReference>
<keyword evidence="8" id="KW-0472">Membrane</keyword>
<dbReference type="EMBL" id="OY731402">
    <property type="protein sequence ID" value="CAJ1957956.1"/>
    <property type="molecule type" value="Genomic_DNA"/>
</dbReference>
<keyword evidence="10" id="KW-1185">Reference proteome</keyword>